<evidence type="ECO:0000313" key="2">
    <source>
        <dbReference type="EMBL" id="RNB74575.1"/>
    </source>
</evidence>
<evidence type="ECO:0000313" key="3">
    <source>
        <dbReference type="Proteomes" id="UP000282028"/>
    </source>
</evidence>
<dbReference type="EMBL" id="RHHR01000014">
    <property type="protein sequence ID" value="RNB74575.1"/>
    <property type="molecule type" value="Genomic_DNA"/>
</dbReference>
<dbReference type="Proteomes" id="UP000282028">
    <property type="component" value="Unassembled WGS sequence"/>
</dbReference>
<organism evidence="2 3">
    <name type="scientific">Brevibacillus invocatus</name>
    <dbReference type="NCBI Taxonomy" id="173959"/>
    <lineage>
        <taxon>Bacteria</taxon>
        <taxon>Bacillati</taxon>
        <taxon>Bacillota</taxon>
        <taxon>Bacilli</taxon>
        <taxon>Bacillales</taxon>
        <taxon>Paenibacillaceae</taxon>
        <taxon>Brevibacillus</taxon>
    </lineage>
</organism>
<protein>
    <submittedName>
        <fullName evidence="2">Uncharacterized protein</fullName>
    </submittedName>
</protein>
<keyword evidence="1" id="KW-1133">Transmembrane helix</keyword>
<keyword evidence="1" id="KW-0472">Membrane</keyword>
<comment type="caution">
    <text evidence="2">The sequence shown here is derived from an EMBL/GenBank/DDBJ whole genome shotgun (WGS) entry which is preliminary data.</text>
</comment>
<gene>
    <name evidence="2" type="ORF">EDM52_09975</name>
</gene>
<keyword evidence="3" id="KW-1185">Reference proteome</keyword>
<proteinExistence type="predicted"/>
<keyword evidence="1" id="KW-0812">Transmembrane</keyword>
<reference evidence="2 3" key="1">
    <citation type="submission" date="2018-10" db="EMBL/GenBank/DDBJ databases">
        <title>Phylogenomics of Brevibacillus.</title>
        <authorList>
            <person name="Dunlap C."/>
        </authorList>
    </citation>
    <scope>NUCLEOTIDE SEQUENCE [LARGE SCALE GENOMIC DNA]</scope>
    <source>
        <strain evidence="2 3">JCM 12215</strain>
    </source>
</reference>
<feature type="transmembrane region" description="Helical" evidence="1">
    <location>
        <begin position="63"/>
        <end position="81"/>
    </location>
</feature>
<evidence type="ECO:0000256" key="1">
    <source>
        <dbReference type="SAM" id="Phobius"/>
    </source>
</evidence>
<accession>A0A3M8CIA2</accession>
<name>A0A3M8CIA2_9BACL</name>
<sequence length="98" mass="11176">MGNGTFPVKDRGGAVFLEVLSDNLFMVPKRSINGRQVGKRRYIENEWWKGLLLMLTPCIFKRGIIWVVFFVISMFVIPFFAEEDAKSPVPAAPQVQTK</sequence>
<dbReference type="AlphaFoldDB" id="A0A3M8CIA2"/>